<proteinExistence type="predicted"/>
<protein>
    <submittedName>
        <fullName evidence="2">Uncharacterized protein</fullName>
    </submittedName>
</protein>
<dbReference type="AlphaFoldDB" id="X1IHJ5"/>
<evidence type="ECO:0000256" key="1">
    <source>
        <dbReference type="SAM" id="MobiDB-lite"/>
    </source>
</evidence>
<feature type="region of interest" description="Disordered" evidence="1">
    <location>
        <begin position="1"/>
        <end position="29"/>
    </location>
</feature>
<organism evidence="2">
    <name type="scientific">marine sediment metagenome</name>
    <dbReference type="NCBI Taxonomy" id="412755"/>
    <lineage>
        <taxon>unclassified sequences</taxon>
        <taxon>metagenomes</taxon>
        <taxon>ecological metagenomes</taxon>
    </lineage>
</organism>
<accession>X1IHJ5</accession>
<gene>
    <name evidence="2" type="ORF">S03H2_45154</name>
</gene>
<dbReference type="EMBL" id="BARU01028270">
    <property type="protein sequence ID" value="GAH68725.1"/>
    <property type="molecule type" value="Genomic_DNA"/>
</dbReference>
<comment type="caution">
    <text evidence="2">The sequence shown here is derived from an EMBL/GenBank/DDBJ whole genome shotgun (WGS) entry which is preliminary data.</text>
</comment>
<reference evidence="2" key="1">
    <citation type="journal article" date="2014" name="Front. Microbiol.">
        <title>High frequency of phylogenetically diverse reductive dehalogenase-homologous genes in deep subseafloor sedimentary metagenomes.</title>
        <authorList>
            <person name="Kawai M."/>
            <person name="Futagami T."/>
            <person name="Toyoda A."/>
            <person name="Takaki Y."/>
            <person name="Nishi S."/>
            <person name="Hori S."/>
            <person name="Arai W."/>
            <person name="Tsubouchi T."/>
            <person name="Morono Y."/>
            <person name="Uchiyama I."/>
            <person name="Ito T."/>
            <person name="Fujiyama A."/>
            <person name="Inagaki F."/>
            <person name="Takami H."/>
        </authorList>
    </citation>
    <scope>NUCLEOTIDE SEQUENCE</scope>
    <source>
        <strain evidence="2">Expedition CK06-06</strain>
    </source>
</reference>
<name>X1IHJ5_9ZZZZ</name>
<evidence type="ECO:0000313" key="2">
    <source>
        <dbReference type="EMBL" id="GAH68725.1"/>
    </source>
</evidence>
<sequence length="53" mass="5362">MIALDPCAASRDNAARRGPGMGGTSLPEKGWVAKGLSATGRPVCREAGDATYA</sequence>